<evidence type="ECO:0000313" key="1">
    <source>
        <dbReference type="EMBL" id="MDV6281502.1"/>
    </source>
</evidence>
<dbReference type="RefSeq" id="WP_317568534.1">
    <property type="nucleotide sequence ID" value="NZ_JAWLKA010000006.1"/>
</dbReference>
<keyword evidence="2" id="KW-1185">Reference proteome</keyword>
<dbReference type="Pfam" id="PF08747">
    <property type="entry name" value="BrxB"/>
    <property type="match status" value="1"/>
</dbReference>
<dbReference type="Proteomes" id="UP001185737">
    <property type="component" value="Unassembled WGS sequence"/>
</dbReference>
<evidence type="ECO:0000313" key="2">
    <source>
        <dbReference type="Proteomes" id="UP001185737"/>
    </source>
</evidence>
<accession>A0ABU4CD72</accession>
<name>A0ABU4CD72_RHOJO</name>
<gene>
    <name evidence="1" type="ORF">R3Q59_13365</name>
</gene>
<comment type="caution">
    <text evidence="1">The sequence shown here is derived from an EMBL/GenBank/DDBJ whole genome shotgun (WGS) entry which is preliminary data.</text>
</comment>
<dbReference type="EMBL" id="JAWLKA010000006">
    <property type="protein sequence ID" value="MDV6281502.1"/>
    <property type="molecule type" value="Genomic_DNA"/>
</dbReference>
<proteinExistence type="predicted"/>
<reference evidence="1 2" key="1">
    <citation type="submission" date="2023-10" db="EMBL/GenBank/DDBJ databases">
        <title>Development of a sustainable strategy for remediation of hydrocarbon-contaminated territories based on the waste exchange concept.</title>
        <authorList>
            <person name="Krivoruchko A."/>
        </authorList>
    </citation>
    <scope>NUCLEOTIDE SEQUENCE [LARGE SCALE GENOMIC DNA]</scope>
    <source>
        <strain evidence="1 2">IEGM 60</strain>
    </source>
</reference>
<sequence>MTTRESGDLPLTARFERAYRVMRSPSFLEMKGQIGEVPYFVLAYRPSDEPHVGAEHKRLVTRLRTDGIEVCDIDLWELANDLWEATGQWKQILEQESAFPKDVFSEGVGNVISPKEYLSPRIRRIVEGQQPRPQVVLLSNVGRLYPLVRAHTILNTLQPLLADLPIVLVFPGTYRQSPTQGSSLVLFDRLTDDDYYRAFDLLELENS</sequence>
<organism evidence="1 2">
    <name type="scientific">Rhodococcus jostii</name>
    <dbReference type="NCBI Taxonomy" id="132919"/>
    <lineage>
        <taxon>Bacteria</taxon>
        <taxon>Bacillati</taxon>
        <taxon>Actinomycetota</taxon>
        <taxon>Actinomycetes</taxon>
        <taxon>Mycobacteriales</taxon>
        <taxon>Nocardiaceae</taxon>
        <taxon>Rhodococcus</taxon>
    </lineage>
</organism>
<dbReference type="InterPro" id="IPR014858">
    <property type="entry name" value="BrxB"/>
</dbReference>
<protein>
    <submittedName>
        <fullName evidence="1">DUF1788 domain-containing protein</fullName>
    </submittedName>
</protein>